<accession>A0A6H9GP26</accession>
<evidence type="ECO:0000313" key="1">
    <source>
        <dbReference type="EMBL" id="GCL52374.1"/>
    </source>
</evidence>
<name>A0A6H9GP26_MICAE</name>
<proteinExistence type="predicted"/>
<sequence>MTASYEQDFRLWDEQMADLGVADLSLHPDI</sequence>
<reference evidence="1 2" key="1">
    <citation type="submission" date="2019-02" db="EMBL/GenBank/DDBJ databases">
        <title>Draft genome sequence of Arthrospira platensis NIES-3804.</title>
        <authorList>
            <person name="Yamaguchi H."/>
            <person name="Suzuki S."/>
            <person name="Kawachi M."/>
        </authorList>
    </citation>
    <scope>NUCLEOTIDE SEQUENCE [LARGE SCALE GENOMIC DNA]</scope>
    <source>
        <strain evidence="1 2">NIES-3804</strain>
    </source>
</reference>
<dbReference type="EMBL" id="BJCI01000100">
    <property type="protein sequence ID" value="GCL52374.1"/>
    <property type="molecule type" value="Genomic_DNA"/>
</dbReference>
<protein>
    <submittedName>
        <fullName evidence="1">Uncharacterized protein</fullName>
    </submittedName>
</protein>
<evidence type="ECO:0000313" key="2">
    <source>
        <dbReference type="Proteomes" id="UP000435041"/>
    </source>
</evidence>
<comment type="caution">
    <text evidence="1">The sequence shown here is derived from an EMBL/GenBank/DDBJ whole genome shotgun (WGS) entry which is preliminary data.</text>
</comment>
<dbReference type="Proteomes" id="UP000435041">
    <property type="component" value="Unassembled WGS sequence"/>
</dbReference>
<organism evidence="1 2">
    <name type="scientific">Microcystis aeruginosa NIES-3804</name>
    <dbReference type="NCBI Taxonomy" id="2517783"/>
    <lineage>
        <taxon>Bacteria</taxon>
        <taxon>Bacillati</taxon>
        <taxon>Cyanobacteriota</taxon>
        <taxon>Cyanophyceae</taxon>
        <taxon>Oscillatoriophycideae</taxon>
        <taxon>Chroococcales</taxon>
        <taxon>Microcystaceae</taxon>
        <taxon>Microcystis</taxon>
    </lineage>
</organism>
<dbReference type="AlphaFoldDB" id="A0A6H9GP26"/>
<gene>
    <name evidence="1" type="ORF">NIES3804_39640</name>
</gene>